<protein>
    <submittedName>
        <fullName evidence="2">Uncharacterized protein</fullName>
    </submittedName>
</protein>
<organism evidence="2 3">
    <name type="scientific">Faecalibacterium duncaniae (strain DSM 17677 / JCM 31915 / A2-165)</name>
    <name type="common">Faecalibacterium prausnitzii</name>
    <dbReference type="NCBI Taxonomy" id="411483"/>
    <lineage>
        <taxon>Bacteria</taxon>
        <taxon>Bacillati</taxon>
        <taxon>Bacillota</taxon>
        <taxon>Clostridia</taxon>
        <taxon>Eubacteriales</taxon>
        <taxon>Oscillospiraceae</taxon>
        <taxon>Faecalibacterium</taxon>
    </lineage>
</organism>
<dbReference type="AlphaFoldDB" id="C7H1I2"/>
<dbReference type="Proteomes" id="UP000004619">
    <property type="component" value="Unassembled WGS sequence"/>
</dbReference>
<dbReference type="STRING" id="411483.FAEPRAA2165_00120"/>
<accession>C7H1I2</accession>
<reference evidence="2" key="1">
    <citation type="submission" date="2009-08" db="EMBL/GenBank/DDBJ databases">
        <authorList>
            <person name="Weinstock G."/>
            <person name="Sodergren E."/>
            <person name="Clifton S."/>
            <person name="Fulton L."/>
            <person name="Fulton B."/>
            <person name="Courtney L."/>
            <person name="Fronick C."/>
            <person name="Harrison M."/>
            <person name="Strong C."/>
            <person name="Farmer C."/>
            <person name="Delahaunty K."/>
            <person name="Markovic C."/>
            <person name="Hall O."/>
            <person name="Minx P."/>
            <person name="Tomlinson C."/>
            <person name="Mitreva M."/>
            <person name="Nelson J."/>
            <person name="Hou S."/>
            <person name="Wollam A."/>
            <person name="Pepin K.H."/>
            <person name="Johnson M."/>
            <person name="Bhonagiri V."/>
            <person name="Nash W.E."/>
            <person name="Warren W."/>
            <person name="Chinwalla A."/>
            <person name="Mardis E.R."/>
            <person name="Wilson R.K."/>
        </authorList>
    </citation>
    <scope>NUCLEOTIDE SEQUENCE [LARGE SCALE GENOMIC DNA]</scope>
    <source>
        <strain evidence="2">A2-165</strain>
    </source>
</reference>
<dbReference type="EMBL" id="ACOP02000003">
    <property type="protein sequence ID" value="EEU98192.1"/>
    <property type="molecule type" value="Genomic_DNA"/>
</dbReference>
<gene>
    <name evidence="2" type="ORF">FAEPRAA2165_00120</name>
</gene>
<evidence type="ECO:0000313" key="2">
    <source>
        <dbReference type="EMBL" id="EEU98192.1"/>
    </source>
</evidence>
<proteinExistence type="predicted"/>
<keyword evidence="3" id="KW-1185">Reference proteome</keyword>
<dbReference type="HOGENOM" id="CLU_2422564_0_0_9"/>
<evidence type="ECO:0000313" key="3">
    <source>
        <dbReference type="Proteomes" id="UP000004619"/>
    </source>
</evidence>
<feature type="compositionally biased region" description="Polar residues" evidence="1">
    <location>
        <begin position="53"/>
        <end position="62"/>
    </location>
</feature>
<sequence length="91" mass="10509">MTHFSGRTAPKPVWETVEKKTGFQQFPPGFQQLLRKSAKRNAKKQVFSGKSPWKTQGKTWKSLSRGENLLNPPRPPRRIAAQNPEKRRVQI</sequence>
<feature type="region of interest" description="Disordered" evidence="1">
    <location>
        <begin position="42"/>
        <end position="91"/>
    </location>
</feature>
<comment type="caution">
    <text evidence="2">The sequence shown here is derived from an EMBL/GenBank/DDBJ whole genome shotgun (WGS) entry which is preliminary data.</text>
</comment>
<evidence type="ECO:0000256" key="1">
    <source>
        <dbReference type="SAM" id="MobiDB-lite"/>
    </source>
</evidence>
<name>C7H1I2_FAED2</name>